<keyword evidence="3" id="KW-0547">Nucleotide-binding</keyword>
<keyword evidence="7" id="KW-0830">Ubiquinone</keyword>
<keyword evidence="4" id="KW-0067">ATP-binding</keyword>
<evidence type="ECO:0000256" key="3">
    <source>
        <dbReference type="ARBA" id="ARBA00022741"/>
    </source>
</evidence>
<evidence type="ECO:0000259" key="6">
    <source>
        <dbReference type="Pfam" id="PF03109"/>
    </source>
</evidence>
<proteinExistence type="inferred from homology"/>
<keyword evidence="7" id="KW-0418">Kinase</keyword>
<evidence type="ECO:0000313" key="8">
    <source>
        <dbReference type="Proteomes" id="UP000238164"/>
    </source>
</evidence>
<dbReference type="EMBL" id="LT985188">
    <property type="protein sequence ID" value="SPD86233.1"/>
    <property type="molecule type" value="Genomic_DNA"/>
</dbReference>
<gene>
    <name evidence="7" type="ORF">MPLG2_1197</name>
</gene>
<dbReference type="InterPro" id="IPR011009">
    <property type="entry name" value="Kinase-like_dom_sf"/>
</dbReference>
<feature type="region of interest" description="Disordered" evidence="5">
    <location>
        <begin position="1"/>
        <end position="22"/>
    </location>
</feature>
<reference evidence="7 8" key="1">
    <citation type="submission" date="2018-02" db="EMBL/GenBank/DDBJ databases">
        <authorList>
            <person name="Cohen D.B."/>
            <person name="Kent A.D."/>
        </authorList>
    </citation>
    <scope>NUCLEOTIDE SEQUENCE [LARGE SCALE GENOMIC DNA]</scope>
    <source>
        <strain evidence="7">1</strain>
    </source>
</reference>
<keyword evidence="8" id="KW-1185">Reference proteome</keyword>
<accession>A0A2N9JEQ6</accession>
<dbReference type="Pfam" id="PF03109">
    <property type="entry name" value="ABC1"/>
    <property type="match status" value="1"/>
</dbReference>
<dbReference type="KEGG" id="mgg:MPLG2_1197"/>
<dbReference type="InterPro" id="IPR051409">
    <property type="entry name" value="Atypical_kinase_ADCK"/>
</dbReference>
<dbReference type="PANTHER" id="PTHR43851:SF3">
    <property type="entry name" value="COENZYME Q8"/>
    <property type="match status" value="1"/>
</dbReference>
<comment type="similarity">
    <text evidence="1">Belongs to the protein kinase superfamily. ADCK protein kinase family.</text>
</comment>
<evidence type="ECO:0000256" key="2">
    <source>
        <dbReference type="ARBA" id="ARBA00022679"/>
    </source>
</evidence>
<keyword evidence="2" id="KW-0808">Transferase</keyword>
<evidence type="ECO:0000256" key="4">
    <source>
        <dbReference type="ARBA" id="ARBA00022840"/>
    </source>
</evidence>
<dbReference type="SUPFAM" id="SSF56112">
    <property type="entry name" value="Protein kinase-like (PK-like)"/>
    <property type="match status" value="1"/>
</dbReference>
<sequence>MGRMSGTDDPDRQGGGPPTSSLARASRMLQLPLGAAQRQAVGFGRKLLGADADQVELELRTAAAEQLFAVLGELKGGAMKFGQALSMFEAVLPEEIAGPYRQHLAKLQDAAPPLPSSRVQAVLRAELGSHWRDRFESIDLRPAAAASIGQVHRGVLTGGRPVAIKVQYPGADLALRSDLRQIERLANVVAPLAGGVDVVTISRELAARIAEEVDYTLEAQHQAQAAEAFAGDAEFVVPRVHEATPRVLISDWLDGRKLTTAAESPTEVRNRVGLSYVRFLFAGPARAGLLHADPHPGNYLVLPDGRLGVVDFGLVARLPEGLPPAMGRLIQLAITSDAAAVTAGLAAEGFIAKDVDAGELLGYLEPFVEPAREDEFHFDREWMREQFRHVQGSSNRGGVGMKLTIPPVYALIHRVWMGGIAVLAQLDVTARFRDVLAEFLPGWHD</sequence>
<protein>
    <submittedName>
        <fullName evidence="7">Predicted unusual protein kinase regulating ubiquinone biosynthesis, AarF/ABC1/UbiB family</fullName>
    </submittedName>
</protein>
<name>A0A2N9JEQ6_9ACTN</name>
<feature type="domain" description="ABC1 atypical kinase-like" evidence="6">
    <location>
        <begin position="106"/>
        <end position="342"/>
    </location>
</feature>
<dbReference type="InterPro" id="IPR004147">
    <property type="entry name" value="ABC1_dom"/>
</dbReference>
<dbReference type="GO" id="GO:0016301">
    <property type="term" value="F:kinase activity"/>
    <property type="evidence" value="ECO:0007669"/>
    <property type="project" value="UniProtKB-KW"/>
</dbReference>
<dbReference type="GO" id="GO:0005524">
    <property type="term" value="F:ATP binding"/>
    <property type="evidence" value="ECO:0007669"/>
    <property type="project" value="UniProtKB-KW"/>
</dbReference>
<evidence type="ECO:0000256" key="1">
    <source>
        <dbReference type="ARBA" id="ARBA00009670"/>
    </source>
</evidence>
<dbReference type="CDD" id="cd13970">
    <property type="entry name" value="ABC1_ADCK3"/>
    <property type="match status" value="1"/>
</dbReference>
<evidence type="ECO:0000256" key="5">
    <source>
        <dbReference type="SAM" id="MobiDB-lite"/>
    </source>
</evidence>
<dbReference type="Proteomes" id="UP000238164">
    <property type="component" value="Chromosome 1"/>
</dbReference>
<organism evidence="7 8">
    <name type="scientific">Micropruina glycogenica</name>
    <dbReference type="NCBI Taxonomy" id="75385"/>
    <lineage>
        <taxon>Bacteria</taxon>
        <taxon>Bacillati</taxon>
        <taxon>Actinomycetota</taxon>
        <taxon>Actinomycetes</taxon>
        <taxon>Propionibacteriales</taxon>
        <taxon>Nocardioidaceae</taxon>
        <taxon>Micropruina</taxon>
    </lineage>
</organism>
<dbReference type="PANTHER" id="PTHR43851">
    <property type="match status" value="1"/>
</dbReference>
<dbReference type="InterPro" id="IPR034646">
    <property type="entry name" value="ADCK3_dom"/>
</dbReference>
<evidence type="ECO:0000313" key="7">
    <source>
        <dbReference type="EMBL" id="SPD86233.1"/>
    </source>
</evidence>
<dbReference type="AlphaFoldDB" id="A0A2N9JEQ6"/>